<evidence type="ECO:0000256" key="1">
    <source>
        <dbReference type="SAM" id="SignalP"/>
    </source>
</evidence>
<feature type="signal peptide" evidence="1">
    <location>
        <begin position="1"/>
        <end position="20"/>
    </location>
</feature>
<evidence type="ECO:0000313" key="3">
    <source>
        <dbReference type="Proteomes" id="UP000198287"/>
    </source>
</evidence>
<keyword evidence="3" id="KW-1185">Reference proteome</keyword>
<reference evidence="2 3" key="1">
    <citation type="submission" date="2015-12" db="EMBL/GenBank/DDBJ databases">
        <title>The genome of Folsomia candida.</title>
        <authorList>
            <person name="Faddeeva A."/>
            <person name="Derks M.F."/>
            <person name="Anvar Y."/>
            <person name="Smit S."/>
            <person name="Van Straalen N."/>
            <person name="Roelofs D."/>
        </authorList>
    </citation>
    <scope>NUCLEOTIDE SEQUENCE [LARGE SCALE GENOMIC DNA]</scope>
    <source>
        <strain evidence="2 3">VU population</strain>
        <tissue evidence="2">Whole body</tissue>
    </source>
</reference>
<accession>A0A226DKE0</accession>
<name>A0A226DKE0_FOLCA</name>
<feature type="chain" id="PRO_5012420595" evidence="1">
    <location>
        <begin position="21"/>
        <end position="149"/>
    </location>
</feature>
<proteinExistence type="predicted"/>
<keyword evidence="1" id="KW-0732">Signal</keyword>
<dbReference type="AlphaFoldDB" id="A0A226DKE0"/>
<organism evidence="2 3">
    <name type="scientific">Folsomia candida</name>
    <name type="common">Springtail</name>
    <dbReference type="NCBI Taxonomy" id="158441"/>
    <lineage>
        <taxon>Eukaryota</taxon>
        <taxon>Metazoa</taxon>
        <taxon>Ecdysozoa</taxon>
        <taxon>Arthropoda</taxon>
        <taxon>Hexapoda</taxon>
        <taxon>Collembola</taxon>
        <taxon>Entomobryomorpha</taxon>
        <taxon>Isotomoidea</taxon>
        <taxon>Isotomidae</taxon>
        <taxon>Proisotominae</taxon>
        <taxon>Folsomia</taxon>
    </lineage>
</organism>
<dbReference type="EMBL" id="LNIX01000018">
    <property type="protein sequence ID" value="OXA45314.1"/>
    <property type="molecule type" value="Genomic_DNA"/>
</dbReference>
<protein>
    <submittedName>
        <fullName evidence="2">Uncharacterized protein</fullName>
    </submittedName>
</protein>
<dbReference type="Proteomes" id="UP000198287">
    <property type="component" value="Unassembled WGS sequence"/>
</dbReference>
<sequence>MSSPLACVIILVIILATVQADHEADLRETYAKLNCFKGYVGKFSDQLEATIKDCNSKSIASFWCYFSCCEAGMSVFVNGAFNDTARGEVLLSFFDPAAPEATPTVDQWVKMLQFVKMRKGLKVPADYSGECKDYEELKKCVAKARKCPA</sequence>
<comment type="caution">
    <text evidence="2">The sequence shown here is derived from an EMBL/GenBank/DDBJ whole genome shotgun (WGS) entry which is preliminary data.</text>
</comment>
<evidence type="ECO:0000313" key="2">
    <source>
        <dbReference type="EMBL" id="OXA45314.1"/>
    </source>
</evidence>
<gene>
    <name evidence="2" type="ORF">Fcan01_19916</name>
</gene>